<dbReference type="InterPro" id="IPR041657">
    <property type="entry name" value="HTH_17"/>
</dbReference>
<evidence type="ECO:0000259" key="1">
    <source>
        <dbReference type="Pfam" id="PF12728"/>
    </source>
</evidence>
<dbReference type="Proteomes" id="UP000555103">
    <property type="component" value="Unassembled WGS sequence"/>
</dbReference>
<dbReference type="PANTHER" id="PTHR34585:SF22">
    <property type="entry name" value="HELIX-TURN-HELIX DOMAIN-CONTAINING PROTEIN"/>
    <property type="match status" value="1"/>
</dbReference>
<dbReference type="InterPro" id="IPR009061">
    <property type="entry name" value="DNA-bd_dom_put_sf"/>
</dbReference>
<feature type="domain" description="Helix-turn-helix" evidence="1">
    <location>
        <begin position="9"/>
        <end position="57"/>
    </location>
</feature>
<dbReference type="RefSeq" id="WP_183305130.1">
    <property type="nucleotide sequence ID" value="NZ_JACIEP010000001.1"/>
</dbReference>
<dbReference type="PANTHER" id="PTHR34585">
    <property type="match status" value="1"/>
</dbReference>
<dbReference type="SUPFAM" id="SSF46955">
    <property type="entry name" value="Putative DNA-binding domain"/>
    <property type="match status" value="1"/>
</dbReference>
<evidence type="ECO:0000313" key="2">
    <source>
        <dbReference type="EMBL" id="MBB4034155.1"/>
    </source>
</evidence>
<name>A0A840CMB7_9BACT</name>
<evidence type="ECO:0000313" key="3">
    <source>
        <dbReference type="Proteomes" id="UP000555103"/>
    </source>
</evidence>
<reference evidence="2 3" key="1">
    <citation type="submission" date="2020-08" db="EMBL/GenBank/DDBJ databases">
        <title>Genomic Encyclopedia of Type Strains, Phase IV (KMG-IV): sequencing the most valuable type-strain genomes for metagenomic binning, comparative biology and taxonomic classification.</title>
        <authorList>
            <person name="Goeker M."/>
        </authorList>
    </citation>
    <scope>NUCLEOTIDE SEQUENCE [LARGE SCALE GENOMIC DNA]</scope>
    <source>
        <strain evidence="2 3">DSM 104969</strain>
    </source>
</reference>
<dbReference type="EMBL" id="JACIEP010000001">
    <property type="protein sequence ID" value="MBB4034155.1"/>
    <property type="molecule type" value="Genomic_DNA"/>
</dbReference>
<comment type="caution">
    <text evidence="2">The sequence shown here is derived from an EMBL/GenBank/DDBJ whole genome shotgun (WGS) entry which is preliminary data.</text>
</comment>
<gene>
    <name evidence="2" type="ORF">GGR21_000040</name>
</gene>
<dbReference type="AlphaFoldDB" id="A0A840CMB7"/>
<accession>A0A840CMB7</accession>
<keyword evidence="3" id="KW-1185">Reference proteome</keyword>
<protein>
    <submittedName>
        <fullName evidence="2">Putative site-specific integrase-resolvase</fullName>
    </submittedName>
</protein>
<proteinExistence type="predicted"/>
<organism evidence="2 3">
    <name type="scientific">Dysgonomonas hofstadii</name>
    <dbReference type="NCBI Taxonomy" id="637886"/>
    <lineage>
        <taxon>Bacteria</taxon>
        <taxon>Pseudomonadati</taxon>
        <taxon>Bacteroidota</taxon>
        <taxon>Bacteroidia</taxon>
        <taxon>Bacteroidales</taxon>
        <taxon>Dysgonomonadaceae</taxon>
        <taxon>Dysgonomonas</taxon>
    </lineage>
</organism>
<sequence length="79" mass="9349">MGNNSNFLISTEAVCKILHVCPRTLYNYRTEGKLEYYQFSRKKIMYRIGDVVEFVKKSSYSSIFKDKVNSLLEKYIVHL</sequence>
<dbReference type="Pfam" id="PF12728">
    <property type="entry name" value="HTH_17"/>
    <property type="match status" value="1"/>
</dbReference>